<dbReference type="PANTHER" id="PTHR31831:SF1">
    <property type="entry name" value="RIKEN CDNA 2010003K11 GENE"/>
    <property type="match status" value="1"/>
</dbReference>
<accession>A0A8J6DWR5</accession>
<dbReference type="Proteomes" id="UP000700334">
    <property type="component" value="Unassembled WGS sequence"/>
</dbReference>
<dbReference type="EMBL" id="JAGFMF010011432">
    <property type="protein sequence ID" value="KAG8522650.1"/>
    <property type="molecule type" value="Genomic_DNA"/>
</dbReference>
<keyword evidence="3" id="KW-1185">Reference proteome</keyword>
<protein>
    <submittedName>
        <fullName evidence="2">Uncharacterized protein</fullName>
    </submittedName>
</protein>
<evidence type="ECO:0000313" key="2">
    <source>
        <dbReference type="EMBL" id="KAG8522650.1"/>
    </source>
</evidence>
<feature type="compositionally biased region" description="Low complexity" evidence="1">
    <location>
        <begin position="42"/>
        <end position="55"/>
    </location>
</feature>
<proteinExistence type="predicted"/>
<evidence type="ECO:0000256" key="1">
    <source>
        <dbReference type="SAM" id="MobiDB-lite"/>
    </source>
</evidence>
<dbReference type="OrthoDB" id="9447782at2759"/>
<sequence>MGTGPCSQSLRVPRPSYGKLQEAAGGRLRRSLSLRQEKSRSPEGGPDGPDAPGPETQRDTEQLIRAQRGGSRQWLRQHGQVEQHPAVGLATSPPASVLQQVRRRWERFVSHIPSVTLSWPASPEPPLSTTC</sequence>
<organism evidence="2 3">
    <name type="scientific">Galemys pyrenaicus</name>
    <name type="common">Iberian desman</name>
    <name type="synonym">Pyrenean desman</name>
    <dbReference type="NCBI Taxonomy" id="202257"/>
    <lineage>
        <taxon>Eukaryota</taxon>
        <taxon>Metazoa</taxon>
        <taxon>Chordata</taxon>
        <taxon>Craniata</taxon>
        <taxon>Vertebrata</taxon>
        <taxon>Euteleostomi</taxon>
        <taxon>Mammalia</taxon>
        <taxon>Eutheria</taxon>
        <taxon>Laurasiatheria</taxon>
        <taxon>Eulipotyphla</taxon>
        <taxon>Talpidae</taxon>
        <taxon>Galemys</taxon>
    </lineage>
</organism>
<feature type="region of interest" description="Disordered" evidence="1">
    <location>
        <begin position="1"/>
        <end position="93"/>
    </location>
</feature>
<dbReference type="Pfam" id="PF15464">
    <property type="entry name" value="DUF4633"/>
    <property type="match status" value="2"/>
</dbReference>
<dbReference type="AlphaFoldDB" id="A0A8J6DWR5"/>
<name>A0A8J6DWR5_GALPY</name>
<dbReference type="InterPro" id="IPR027990">
    <property type="entry name" value="DUF4633"/>
</dbReference>
<feature type="compositionally biased region" description="Polar residues" evidence="1">
    <location>
        <begin position="1"/>
        <end position="10"/>
    </location>
</feature>
<comment type="caution">
    <text evidence="2">The sequence shown here is derived from an EMBL/GenBank/DDBJ whole genome shotgun (WGS) entry which is preliminary data.</text>
</comment>
<reference evidence="2" key="1">
    <citation type="journal article" date="2021" name="Evol. Appl.">
        <title>The genome of the Pyrenean desman and the effects of bottlenecks and inbreeding on the genomic landscape of an endangered species.</title>
        <authorList>
            <person name="Escoda L."/>
            <person name="Castresana J."/>
        </authorList>
    </citation>
    <scope>NUCLEOTIDE SEQUENCE</scope>
    <source>
        <strain evidence="2">IBE-C5619</strain>
    </source>
</reference>
<evidence type="ECO:0000313" key="3">
    <source>
        <dbReference type="Proteomes" id="UP000700334"/>
    </source>
</evidence>
<dbReference type="PANTHER" id="PTHR31831">
    <property type="entry name" value="HYPOTHETICAL PROTEIN LOC689065"/>
    <property type="match status" value="1"/>
</dbReference>
<gene>
    <name evidence="2" type="ORF">J0S82_014647</name>
</gene>